<dbReference type="InterPro" id="IPR015943">
    <property type="entry name" value="WD40/YVTN_repeat-like_dom_sf"/>
</dbReference>
<dbReference type="CDD" id="cd15482">
    <property type="entry name" value="Sialidase_non-viral"/>
    <property type="match status" value="1"/>
</dbReference>
<dbReference type="Gene3D" id="2.130.10.10">
    <property type="entry name" value="YVTN repeat-like/Quinoprotein amine dehydrogenase"/>
    <property type="match status" value="5"/>
</dbReference>
<evidence type="ECO:0000313" key="2">
    <source>
        <dbReference type="Proteomes" id="UP000264006"/>
    </source>
</evidence>
<dbReference type="PANTHER" id="PTHR43739:SF5">
    <property type="entry name" value="EXO-ALPHA-SIALIDASE"/>
    <property type="match status" value="1"/>
</dbReference>
<evidence type="ECO:0000313" key="1">
    <source>
        <dbReference type="EMBL" id="AXV08239.1"/>
    </source>
</evidence>
<keyword evidence="1" id="KW-0378">Hydrolase</keyword>
<dbReference type="Proteomes" id="UP000264006">
    <property type="component" value="Chromosome"/>
</dbReference>
<dbReference type="GO" id="GO:0010411">
    <property type="term" value="P:xyloglucan metabolic process"/>
    <property type="evidence" value="ECO:0007669"/>
    <property type="project" value="TreeGrafter"/>
</dbReference>
<name>A0A346Y192_9ACTN</name>
<dbReference type="InterPro" id="IPR036278">
    <property type="entry name" value="Sialidase_sf"/>
</dbReference>
<dbReference type="InterPro" id="IPR052025">
    <property type="entry name" value="Xyloglucanase_GH74"/>
</dbReference>
<protein>
    <submittedName>
        <fullName evidence="1">Glycosyl hydrolase, BNR repeat</fullName>
    </submittedName>
</protein>
<dbReference type="SUPFAM" id="SSF110296">
    <property type="entry name" value="Oligoxyloglucan reducing end-specific cellobiohydrolase"/>
    <property type="match status" value="1"/>
</dbReference>
<organism evidence="1 2">
    <name type="scientific">Euzebya pacifica</name>
    <dbReference type="NCBI Taxonomy" id="1608957"/>
    <lineage>
        <taxon>Bacteria</taxon>
        <taxon>Bacillati</taxon>
        <taxon>Actinomycetota</taxon>
        <taxon>Nitriliruptoria</taxon>
        <taxon>Euzebyales</taxon>
    </lineage>
</organism>
<dbReference type="PANTHER" id="PTHR43739">
    <property type="entry name" value="XYLOGLUCANASE (EUROFUNG)"/>
    <property type="match status" value="1"/>
</dbReference>
<dbReference type="EMBL" id="CP031165">
    <property type="protein sequence ID" value="AXV08239.1"/>
    <property type="molecule type" value="Genomic_DNA"/>
</dbReference>
<keyword evidence="2" id="KW-1185">Reference proteome</keyword>
<dbReference type="SUPFAM" id="SSF50939">
    <property type="entry name" value="Sialidases"/>
    <property type="match status" value="2"/>
</dbReference>
<dbReference type="KEGG" id="euz:DVS28_a3566"/>
<proteinExistence type="predicted"/>
<sequence length="781" mass="80802">MTLSRVTPPVALLVSLLLAIGLVLATLPSTTAAPFDPRTAIGPLAEPADWMNSARGLPDGRAYAAALDAAGEVEALTADLDPALAAAEWTLMGPTNIGGRVTDLAVDPTRPDTVWVAAASGGVWRSDDAGATVQPAWPDDLTPAIGALAVTIDGVLFAGTGEANPGGGSFTFGGTGMYRSTDAGATWEHVGLDDTAAFGRILVHPTDPDVIWAAAAGHLYLPGGQRGLYRSTDGGDSWELVLEGLNDTTGAVDLAMDPTDPDRVYVAMWDHLREPEIRTYGGVGSGLWETLDGGETWSVVNAGDFGPGNADIGRIGVAVAPSSPDVIYVSVIDTFGRSSGNGLFRSVNGGSTWERMGSVPSQSSFGWWFGRIFVDPADADRVWIPGVSLSVSSNGGASFSSSGGVHADQHAMVWDPAVEGRVYLGNDGGLYRSDVNGGSWQKATGEAWTQLYTLDVSDTDPSKLLAGLQDNGCVRNHSLGSAPAIDGWDSFGCGDGLEVQFNPTVDSTIYGCSQYGACSRYALGGELVGTPFVGTSVARINWMAPVEYHGGSSTTMYYGSERVNVSHDTGLTWQAISPDLTGGGELEIDPAGYPYQTLTTIAGAASDPSVVWAGSDDGLVHRTVDGGETWERVGEGVLPGDWVTRITIDPADADVVYVTFSGFRTGDDAARVFLTRDGGETWADVSGNLPAAPVNDLVLVGDGRVVVATDVGVFVTSGVAGDPVWLAVGGNLPKAPAMDLDVQPGGLLTVATFGRSAWRVQLPSAPAGSSALSSVLAVDNG</sequence>
<dbReference type="RefSeq" id="WP_114592613.1">
    <property type="nucleotide sequence ID" value="NZ_CP031165.1"/>
</dbReference>
<gene>
    <name evidence="1" type="ORF">DVS28_a3566</name>
</gene>
<dbReference type="AlphaFoldDB" id="A0A346Y192"/>
<dbReference type="GO" id="GO:0016787">
    <property type="term" value="F:hydrolase activity"/>
    <property type="evidence" value="ECO:0007669"/>
    <property type="project" value="UniProtKB-KW"/>
</dbReference>
<accession>A0A346Y192</accession>
<dbReference type="OrthoDB" id="9764804at2"/>
<reference evidence="1 2" key="1">
    <citation type="submission" date="2018-09" db="EMBL/GenBank/DDBJ databases">
        <title>Complete genome sequence of Euzebya sp. DY32-46 isolated from seawater of Pacific Ocean.</title>
        <authorList>
            <person name="Xu L."/>
            <person name="Wu Y.-H."/>
            <person name="Xu X.-W."/>
        </authorList>
    </citation>
    <scope>NUCLEOTIDE SEQUENCE [LARGE SCALE GENOMIC DNA]</scope>
    <source>
        <strain evidence="1 2">DY32-46</strain>
    </source>
</reference>